<dbReference type="Proteomes" id="UP000199370">
    <property type="component" value="Unassembled WGS sequence"/>
</dbReference>
<name>A0A1G9Z4I7_9EURY</name>
<evidence type="ECO:0000313" key="2">
    <source>
        <dbReference type="Proteomes" id="UP000199370"/>
    </source>
</evidence>
<proteinExistence type="predicted"/>
<accession>A0A1G9Z4I7</accession>
<sequence length="87" mass="9629">MLALELDEFMVELKDGSIKNVGPTNKSASAKLFDVESADVREFGDKRLKFVFEDDSGNEVQVSLFPEEAEKMAAEVESLAADSHVFE</sequence>
<dbReference type="RefSeq" id="WP_089735014.1">
    <property type="nucleotide sequence ID" value="NZ_FNIA01000018.1"/>
</dbReference>
<gene>
    <name evidence="1" type="ORF">SAMN05192554_1187</name>
</gene>
<protein>
    <submittedName>
        <fullName evidence="1">Uncharacterized protein</fullName>
    </submittedName>
</protein>
<dbReference type="AlphaFoldDB" id="A0A1G9Z4I7"/>
<evidence type="ECO:0000313" key="1">
    <source>
        <dbReference type="EMBL" id="SDN16229.1"/>
    </source>
</evidence>
<dbReference type="OrthoDB" id="194131at2157"/>
<keyword evidence="2" id="KW-1185">Reference proteome</keyword>
<dbReference type="EMBL" id="FNIA01000018">
    <property type="protein sequence ID" value="SDN16229.1"/>
    <property type="molecule type" value="Genomic_DNA"/>
</dbReference>
<organism evidence="1 2">
    <name type="scientific">Haloarchaeobius iranensis</name>
    <dbReference type="NCBI Taxonomy" id="996166"/>
    <lineage>
        <taxon>Archaea</taxon>
        <taxon>Methanobacteriati</taxon>
        <taxon>Methanobacteriota</taxon>
        <taxon>Stenosarchaea group</taxon>
        <taxon>Halobacteria</taxon>
        <taxon>Halobacteriales</taxon>
        <taxon>Halorubellaceae</taxon>
        <taxon>Haloarchaeobius</taxon>
    </lineage>
</organism>
<reference evidence="1 2" key="1">
    <citation type="submission" date="2016-10" db="EMBL/GenBank/DDBJ databases">
        <authorList>
            <person name="de Groot N.N."/>
        </authorList>
    </citation>
    <scope>NUCLEOTIDE SEQUENCE [LARGE SCALE GENOMIC DNA]</scope>
    <source>
        <strain evidence="2">EB21,IBRC-M 10013,KCTC 4048</strain>
    </source>
</reference>